<gene>
    <name evidence="1" type="ORF">WK57_08345</name>
</gene>
<name>A0AA40RC81_9BURK</name>
<accession>A0AA40RC81</accession>
<dbReference type="Proteomes" id="UP000070119">
    <property type="component" value="Chromosome 1"/>
</dbReference>
<comment type="caution">
    <text evidence="1">The sequence shown here is derived from an EMBL/GenBank/DDBJ whole genome shotgun (WGS) entry which is preliminary data.</text>
</comment>
<reference evidence="1 2" key="1">
    <citation type="submission" date="2015-11" db="EMBL/GenBank/DDBJ databases">
        <authorList>
            <person name="Sahl J."/>
            <person name="Wagner D."/>
            <person name="Keim P."/>
        </authorList>
    </citation>
    <scope>NUCLEOTIDE SEQUENCE [LARGE SCALE GENOMIC DNA]</scope>
    <source>
        <strain evidence="1 2">MSMB1157</strain>
    </source>
</reference>
<protein>
    <submittedName>
        <fullName evidence="1">Uncharacterized protein</fullName>
    </submittedName>
</protein>
<evidence type="ECO:0000313" key="2">
    <source>
        <dbReference type="Proteomes" id="UP000070119"/>
    </source>
</evidence>
<sequence>MGSRNVSTCRKRKPRGTWRVLVDERELSEPVLRVLRERFTFQQGNTHLFLTHLVPGRDVMGSA</sequence>
<evidence type="ECO:0000313" key="1">
    <source>
        <dbReference type="EMBL" id="KWZ60583.1"/>
    </source>
</evidence>
<organism evidence="1 2">
    <name type="scientific">Burkholderia ubonensis</name>
    <dbReference type="NCBI Taxonomy" id="101571"/>
    <lineage>
        <taxon>Bacteria</taxon>
        <taxon>Pseudomonadati</taxon>
        <taxon>Pseudomonadota</taxon>
        <taxon>Betaproteobacteria</taxon>
        <taxon>Burkholderiales</taxon>
        <taxon>Burkholderiaceae</taxon>
        <taxon>Burkholderia</taxon>
        <taxon>Burkholderia cepacia complex</taxon>
    </lineage>
</organism>
<dbReference type="AlphaFoldDB" id="A0AA40RC81"/>
<proteinExistence type="predicted"/>
<dbReference type="EMBL" id="LNJU01000001">
    <property type="protein sequence ID" value="KWZ60583.1"/>
    <property type="molecule type" value="Genomic_DNA"/>
</dbReference>